<sequence>MKLWLFSIFAVALLAVLYGAGLSWLEAVPGALLFTLSMWGMERFFWPQFKACNPDSERQEPGSNKK</sequence>
<proteinExistence type="predicted"/>
<comment type="caution">
    <text evidence="1">The sequence shown here is derived from an EMBL/GenBank/DDBJ whole genome shotgun (WGS) entry which is preliminary data.</text>
</comment>
<protein>
    <submittedName>
        <fullName evidence="1">Uncharacterized protein</fullName>
    </submittedName>
</protein>
<organism evidence="1 2">
    <name type="scientific">Dongia soli</name>
    <dbReference type="NCBI Taxonomy" id="600628"/>
    <lineage>
        <taxon>Bacteria</taxon>
        <taxon>Pseudomonadati</taxon>
        <taxon>Pseudomonadota</taxon>
        <taxon>Alphaproteobacteria</taxon>
        <taxon>Rhodospirillales</taxon>
        <taxon>Dongiaceae</taxon>
        <taxon>Dongia</taxon>
    </lineage>
</organism>
<reference evidence="1 2" key="1">
    <citation type="journal article" date="2016" name="Antonie Van Leeuwenhoek">
        <title>Dongia soli sp. nov., isolated from soil from Dokdo, Korea.</title>
        <authorList>
            <person name="Kim D.U."/>
            <person name="Lee H."/>
            <person name="Kim H."/>
            <person name="Kim S.G."/>
            <person name="Ka J.O."/>
        </authorList>
    </citation>
    <scope>NUCLEOTIDE SEQUENCE [LARGE SCALE GENOMIC DNA]</scope>
    <source>
        <strain evidence="1 2">D78</strain>
    </source>
</reference>
<keyword evidence="2" id="KW-1185">Reference proteome</keyword>
<gene>
    <name evidence="1" type="ORF">SMD27_19080</name>
</gene>
<accession>A0ABU5EF29</accession>
<dbReference type="RefSeq" id="WP_320510030.1">
    <property type="nucleotide sequence ID" value="NZ_JAXCLW010000007.1"/>
</dbReference>
<dbReference type="Proteomes" id="UP001279642">
    <property type="component" value="Unassembled WGS sequence"/>
</dbReference>
<name>A0ABU5EF29_9PROT</name>
<evidence type="ECO:0000313" key="2">
    <source>
        <dbReference type="Proteomes" id="UP001279642"/>
    </source>
</evidence>
<dbReference type="EMBL" id="JAXCLW010000007">
    <property type="protein sequence ID" value="MDY0884956.1"/>
    <property type="molecule type" value="Genomic_DNA"/>
</dbReference>
<evidence type="ECO:0000313" key="1">
    <source>
        <dbReference type="EMBL" id="MDY0884956.1"/>
    </source>
</evidence>